<evidence type="ECO:0000313" key="1">
    <source>
        <dbReference type="EMBL" id="HIS73575.1"/>
    </source>
</evidence>
<gene>
    <name evidence="1" type="ORF">IAA86_00980</name>
</gene>
<evidence type="ECO:0000313" key="2">
    <source>
        <dbReference type="Proteomes" id="UP000886865"/>
    </source>
</evidence>
<dbReference type="EMBL" id="DVJQ01000010">
    <property type="protein sequence ID" value="HIS73575.1"/>
    <property type="molecule type" value="Genomic_DNA"/>
</dbReference>
<dbReference type="Proteomes" id="UP000886865">
    <property type="component" value="Unassembled WGS sequence"/>
</dbReference>
<comment type="caution">
    <text evidence="1">The sequence shown here is derived from an EMBL/GenBank/DDBJ whole genome shotgun (WGS) entry which is preliminary data.</text>
</comment>
<reference evidence="1" key="1">
    <citation type="submission" date="2020-10" db="EMBL/GenBank/DDBJ databases">
        <authorList>
            <person name="Gilroy R."/>
        </authorList>
    </citation>
    <scope>NUCLEOTIDE SEQUENCE</scope>
    <source>
        <strain evidence="1">CHK152-2871</strain>
    </source>
</reference>
<proteinExistence type="predicted"/>
<reference evidence="1" key="2">
    <citation type="journal article" date="2021" name="PeerJ">
        <title>Extensive microbial diversity within the chicken gut microbiome revealed by metagenomics and culture.</title>
        <authorList>
            <person name="Gilroy R."/>
            <person name="Ravi A."/>
            <person name="Getino M."/>
            <person name="Pursley I."/>
            <person name="Horton D.L."/>
            <person name="Alikhan N.F."/>
            <person name="Baker D."/>
            <person name="Gharbi K."/>
            <person name="Hall N."/>
            <person name="Watson M."/>
            <person name="Adriaenssens E.M."/>
            <person name="Foster-Nyarko E."/>
            <person name="Jarju S."/>
            <person name="Secka A."/>
            <person name="Antonio M."/>
            <person name="Oren A."/>
            <person name="Chaudhuri R.R."/>
            <person name="La Ragione R."/>
            <person name="Hildebrand F."/>
            <person name="Pallen M.J."/>
        </authorList>
    </citation>
    <scope>NUCLEOTIDE SEQUENCE</scope>
    <source>
        <strain evidence="1">CHK152-2871</strain>
    </source>
</reference>
<organism evidence="1 2">
    <name type="scientific">Candidatus Galligastranaerophilus intestinavium</name>
    <dbReference type="NCBI Taxonomy" id="2840836"/>
    <lineage>
        <taxon>Bacteria</taxon>
        <taxon>Candidatus Galligastranaerophilus</taxon>
    </lineage>
</organism>
<accession>A0A9D1FI11</accession>
<protein>
    <submittedName>
        <fullName evidence="1">Uncharacterized protein</fullName>
    </submittedName>
</protein>
<sequence length="112" mass="13361">MTHKYKRWYDYDPLLLEIINLLKDYQSELHSQAEIFLQKVEEKVSKEALDRFYEMVKPYNGNRWYDKDPVISKTVELLRVVPQQIQKQAADSFIQALRENGVVVEIAENKKD</sequence>
<dbReference type="AlphaFoldDB" id="A0A9D1FI11"/>
<name>A0A9D1FI11_9BACT</name>